<dbReference type="Gene3D" id="3.10.28.20">
    <property type="entry name" value="Acetamidase/Formamidase-like domains"/>
    <property type="match status" value="1"/>
</dbReference>
<accession>A0A8J3UAE7</accession>
<keyword evidence="3" id="KW-1185">Reference proteome</keyword>
<dbReference type="Gene3D" id="2.60.120.580">
    <property type="entry name" value="Acetamidase/Formamidase-like domains"/>
    <property type="match status" value="2"/>
</dbReference>
<dbReference type="GO" id="GO:0016811">
    <property type="term" value="F:hydrolase activity, acting on carbon-nitrogen (but not peptide) bonds, in linear amides"/>
    <property type="evidence" value="ECO:0007669"/>
    <property type="project" value="InterPro"/>
</dbReference>
<dbReference type="Pfam" id="PF03069">
    <property type="entry name" value="FmdA_AmdA"/>
    <property type="match status" value="2"/>
</dbReference>
<name>A0A8J3UAE7_9ACTN</name>
<dbReference type="AlphaFoldDB" id="A0A8J3UAE7"/>
<feature type="region of interest" description="Disordered" evidence="1">
    <location>
        <begin position="1"/>
        <end position="42"/>
    </location>
</feature>
<protein>
    <submittedName>
        <fullName evidence="2">Amidase</fullName>
    </submittedName>
</protein>
<evidence type="ECO:0000313" key="2">
    <source>
        <dbReference type="EMBL" id="GII41230.1"/>
    </source>
</evidence>
<proteinExistence type="predicted"/>
<dbReference type="PANTHER" id="PTHR31891">
    <property type="entry name" value="FORMAMIDASE C869.04-RELATED"/>
    <property type="match status" value="1"/>
</dbReference>
<dbReference type="EMBL" id="BOOP01000031">
    <property type="protein sequence ID" value="GII41230.1"/>
    <property type="molecule type" value="Genomic_DNA"/>
</dbReference>
<dbReference type="PANTHER" id="PTHR31891:SF1">
    <property type="entry name" value="FORMAMIDASE C869.04-RELATED"/>
    <property type="match status" value="1"/>
</dbReference>
<dbReference type="InterPro" id="IPR004304">
    <property type="entry name" value="FmdA_AmdA"/>
</dbReference>
<dbReference type="SUPFAM" id="SSF141130">
    <property type="entry name" value="Acetamidase/Formamidase-like"/>
    <property type="match status" value="1"/>
</dbReference>
<comment type="caution">
    <text evidence="2">The sequence shown here is derived from an EMBL/GenBank/DDBJ whole genome shotgun (WGS) entry which is preliminary data.</text>
</comment>
<gene>
    <name evidence="2" type="ORF">Pph01_62330</name>
</gene>
<feature type="compositionally biased region" description="Pro residues" evidence="1">
    <location>
        <begin position="1"/>
        <end position="13"/>
    </location>
</feature>
<organism evidence="2 3">
    <name type="scientific">Planotetraspora phitsanulokensis</name>
    <dbReference type="NCBI Taxonomy" id="575192"/>
    <lineage>
        <taxon>Bacteria</taxon>
        <taxon>Bacillati</taxon>
        <taxon>Actinomycetota</taxon>
        <taxon>Actinomycetes</taxon>
        <taxon>Streptosporangiales</taxon>
        <taxon>Streptosporangiaceae</taxon>
        <taxon>Planotetraspora</taxon>
    </lineage>
</organism>
<sequence length="367" mass="38456">MRPPESPATPTDPPGSTEAFGTARGGPFTGEVVTSWSPPPGHPEPVVLETTRETAIWGHFPTDRAPVLTVDSGTVVRIDAVNQAGVSAAEGPVAYFEKLGVPADQVLPELVEVAANPRPAGSSGHILTGPIHVRGAEPGDVLEIRILDVSPRVPYGVNSTGPGAGVCGDLLDTASTRLLRLDDSGRHYSFGHGIKVPFRPFAGIMGVAPPTSAGFVSANPPDRWGGNLDFRDLVAGTTLYLPVFQPGGMFYTGDTHGAQGHGEVDQTAVEHSMALTVRFVVRKGGGLEWPRAESDEYFWCMGIDADLDVALRIAVKEAVAHLVQVTGGELTIADAYALCSIAVDFVVAEAVDGNKVVVAYIAKSLLP</sequence>
<evidence type="ECO:0000313" key="3">
    <source>
        <dbReference type="Proteomes" id="UP000622547"/>
    </source>
</evidence>
<evidence type="ECO:0000256" key="1">
    <source>
        <dbReference type="SAM" id="MobiDB-lite"/>
    </source>
</evidence>
<dbReference type="Proteomes" id="UP000622547">
    <property type="component" value="Unassembled WGS sequence"/>
</dbReference>
<dbReference type="RefSeq" id="WP_204076705.1">
    <property type="nucleotide sequence ID" value="NZ_BAABHI010000012.1"/>
</dbReference>
<reference evidence="2 3" key="1">
    <citation type="submission" date="2021-01" db="EMBL/GenBank/DDBJ databases">
        <title>Whole genome shotgun sequence of Planotetraspora phitsanulokensis NBRC 104273.</title>
        <authorList>
            <person name="Komaki H."/>
            <person name="Tamura T."/>
        </authorList>
    </citation>
    <scope>NUCLEOTIDE SEQUENCE [LARGE SCALE GENOMIC DNA]</scope>
    <source>
        <strain evidence="2 3">NBRC 104273</strain>
    </source>
</reference>